<comment type="subcellular location">
    <subcellularLocation>
        <location evidence="1">Cell outer membrane</location>
    </subcellularLocation>
</comment>
<dbReference type="InterPro" id="IPR036942">
    <property type="entry name" value="Beta-barrel_TonB_sf"/>
</dbReference>
<evidence type="ECO:0000256" key="3">
    <source>
        <dbReference type="ARBA" id="ARBA00023237"/>
    </source>
</evidence>
<protein>
    <recommendedName>
        <fullName evidence="5">TonB-dependent receptor plug domain-containing protein</fullName>
    </recommendedName>
</protein>
<dbReference type="Gene3D" id="2.40.170.20">
    <property type="entry name" value="TonB-dependent receptor, beta-barrel domain"/>
    <property type="match status" value="1"/>
</dbReference>
<keyword evidence="3" id="KW-0998">Cell outer membrane</keyword>
<dbReference type="GO" id="GO:0009279">
    <property type="term" value="C:cell outer membrane"/>
    <property type="evidence" value="ECO:0007669"/>
    <property type="project" value="UniProtKB-SubCell"/>
</dbReference>
<reference evidence="6 7" key="1">
    <citation type="submission" date="2016-09" db="EMBL/GenBank/DDBJ databases">
        <title>Genome-resolved meta-omics ties microbial dynamics to process performance in biotechnology for thiocyanate degradation.</title>
        <authorList>
            <person name="Kantor R.S."/>
            <person name="Huddy R.J."/>
            <person name="Iyer R."/>
            <person name="Thomas B.C."/>
            <person name="Brown C.T."/>
            <person name="Anantharaman K."/>
            <person name="Tringe S."/>
            <person name="Hettich R.L."/>
            <person name="Harrison S.T."/>
            <person name="Banfield J.F."/>
        </authorList>
    </citation>
    <scope>NUCLEOTIDE SEQUENCE [LARGE SCALE GENOMIC DNA]</scope>
    <source>
        <strain evidence="6">59-99</strain>
    </source>
</reference>
<dbReference type="STRING" id="1895771.BGO89_02760"/>
<feature type="region of interest" description="Disordered" evidence="4">
    <location>
        <begin position="1"/>
        <end position="30"/>
    </location>
</feature>
<evidence type="ECO:0000313" key="7">
    <source>
        <dbReference type="Proteomes" id="UP000184233"/>
    </source>
</evidence>
<feature type="compositionally biased region" description="Polar residues" evidence="4">
    <location>
        <begin position="1"/>
        <end position="10"/>
    </location>
</feature>
<evidence type="ECO:0000256" key="1">
    <source>
        <dbReference type="ARBA" id="ARBA00004442"/>
    </source>
</evidence>
<comment type="caution">
    <text evidence="6">The sequence shown here is derived from an EMBL/GenBank/DDBJ whole genome shotgun (WGS) entry which is preliminary data.</text>
</comment>
<feature type="domain" description="TonB-dependent receptor plug" evidence="5">
    <location>
        <begin position="59"/>
        <end position="144"/>
    </location>
</feature>
<evidence type="ECO:0000256" key="4">
    <source>
        <dbReference type="SAM" id="MobiDB-lite"/>
    </source>
</evidence>
<evidence type="ECO:0000259" key="5">
    <source>
        <dbReference type="Pfam" id="PF07715"/>
    </source>
</evidence>
<evidence type="ECO:0000256" key="2">
    <source>
        <dbReference type="ARBA" id="ARBA00023136"/>
    </source>
</evidence>
<evidence type="ECO:0000313" key="6">
    <source>
        <dbReference type="EMBL" id="OJX59355.1"/>
    </source>
</evidence>
<dbReference type="InterPro" id="IPR012910">
    <property type="entry name" value="Plug_dom"/>
</dbReference>
<name>A0A1M3L2A3_9BACT</name>
<accession>A0A1M3L2A3</accession>
<dbReference type="Pfam" id="PF07715">
    <property type="entry name" value="Plug"/>
    <property type="match status" value="1"/>
</dbReference>
<sequence length="596" mass="64843">MVLFSMTASGQVVRDGRKSTDPNDSSFAKRKVERPDSLNIPYDGHGRLSVLDPTPQFDITKRDTRHVQYRSLPELLTRSTPWMALSAGGFGQYNSLSIAGGTGNDLAVSMNGRALYEPWSGSLHLEQVAVEGLERMELYVGSDAIGLAPSSTLAVLNLQEIRHNIATPFTRLWYTQEAGDLIAADVSLAQNVARDLNIAVGVRRSGANGSYARTGFDVWNVRAAVRYTATERIHLSLSYNLASLNTDLWGGILPGSASMTDDFALPRYAALRDESRRHDVTLSSSLITPGDSTGLVSISTYLSTMDMLRLRDSTGAVLHGRTLGAIGRFERRFGPLLIRSGVVIEHASQERTIYTTAYDGVTTGLFGHARLRLGEIDVSAAARLSRSAHDTLVSGAGASLLWRAAKDWSVSADLSSIGTSIRQTLAMAALRWHHEKNSATIIGYHRIADAVNQTASGVVGQGTARFGAFEVRPVVRIQRSTTSGTNDERLPLVSGHVSVAYVYEVGTSSVSLGITAGGFSPMRPMQYDPLTWSYLPGSTKQDWIGNGLDGFLAATLGNATVRLSWENLFQQRYATTELSPEAQRNLRFTLNWSFFD</sequence>
<keyword evidence="2" id="KW-0472">Membrane</keyword>
<proteinExistence type="predicted"/>
<dbReference type="EMBL" id="MKVH01000013">
    <property type="protein sequence ID" value="OJX59355.1"/>
    <property type="molecule type" value="Genomic_DNA"/>
</dbReference>
<gene>
    <name evidence="6" type="ORF">BGO89_02760</name>
</gene>
<dbReference type="Proteomes" id="UP000184233">
    <property type="component" value="Unassembled WGS sequence"/>
</dbReference>
<dbReference type="InterPro" id="IPR025631">
    <property type="entry name" value="Porin_10"/>
</dbReference>
<dbReference type="SUPFAM" id="SSF56935">
    <property type="entry name" value="Porins"/>
    <property type="match status" value="1"/>
</dbReference>
<dbReference type="AlphaFoldDB" id="A0A1M3L2A3"/>
<dbReference type="Pfam" id="PF14121">
    <property type="entry name" value="Porin_10"/>
    <property type="match status" value="1"/>
</dbReference>
<organism evidence="6 7">
    <name type="scientific">Candidatus Kapaibacterium thiocyanatum</name>
    <dbReference type="NCBI Taxonomy" id="1895771"/>
    <lineage>
        <taxon>Bacteria</taxon>
        <taxon>Pseudomonadati</taxon>
        <taxon>Candidatus Kapaibacteriota</taxon>
        <taxon>Candidatus Kapaibacteriia</taxon>
        <taxon>Candidatus Kapaibacteriales</taxon>
        <taxon>Candidatus Kapaibacteriaceae</taxon>
        <taxon>Candidatus Kapaibacterium</taxon>
    </lineage>
</organism>